<evidence type="ECO:0000313" key="5">
    <source>
        <dbReference type="Proteomes" id="UP001472866"/>
    </source>
</evidence>
<dbReference type="SUPFAM" id="SSF103657">
    <property type="entry name" value="BAR/IMD domain-like"/>
    <property type="match status" value="1"/>
</dbReference>
<dbReference type="PANTHER" id="PTHR47174:SF3">
    <property type="entry name" value="BRIDGING INTEGRATOR 3"/>
    <property type="match status" value="1"/>
</dbReference>
<evidence type="ECO:0000256" key="2">
    <source>
        <dbReference type="ARBA" id="ARBA00022490"/>
    </source>
</evidence>
<dbReference type="Gene3D" id="1.20.1270.60">
    <property type="entry name" value="Arfaptin homology (AH) domain/BAR domain"/>
    <property type="match status" value="1"/>
</dbReference>
<dbReference type="GO" id="GO:0006897">
    <property type="term" value="P:endocytosis"/>
    <property type="evidence" value="ECO:0007669"/>
    <property type="project" value="InterPro"/>
</dbReference>
<keyword evidence="5" id="KW-1185">Reference proteome</keyword>
<dbReference type="GO" id="GO:0015629">
    <property type="term" value="C:actin cytoskeleton"/>
    <property type="evidence" value="ECO:0007669"/>
    <property type="project" value="TreeGrafter"/>
</dbReference>
<dbReference type="Proteomes" id="UP001472866">
    <property type="component" value="Chromosome 02"/>
</dbReference>
<evidence type="ECO:0000256" key="3">
    <source>
        <dbReference type="SAM" id="MobiDB-lite"/>
    </source>
</evidence>
<evidence type="ECO:0000256" key="1">
    <source>
        <dbReference type="ARBA" id="ARBA00004496"/>
    </source>
</evidence>
<protein>
    <submittedName>
        <fullName evidence="4">Uncharacterized protein</fullName>
    </submittedName>
</protein>
<feature type="compositionally biased region" description="Polar residues" evidence="3">
    <location>
        <begin position="373"/>
        <end position="383"/>
    </location>
</feature>
<dbReference type="GO" id="GO:0051666">
    <property type="term" value="P:actin cortical patch localization"/>
    <property type="evidence" value="ECO:0007669"/>
    <property type="project" value="InterPro"/>
</dbReference>
<dbReference type="GO" id="GO:0005737">
    <property type="term" value="C:cytoplasm"/>
    <property type="evidence" value="ECO:0007669"/>
    <property type="project" value="UniProtKB-SubCell"/>
</dbReference>
<dbReference type="AlphaFoldDB" id="A0AAX4P1C8"/>
<keyword evidence="2" id="KW-0963">Cytoplasm</keyword>
<dbReference type="PANTHER" id="PTHR47174">
    <property type="entry name" value="BRIDGING INTEGRATOR 3"/>
    <property type="match status" value="1"/>
</dbReference>
<sequence>MSSRRRTSLAQRSSIMLSPQQRLSNFKQTVSTANAAVAETSQRASQQVKKKLEKRKRRNINAQNLLQHLGDLAGINDANLLYGEKPPLGAGAASMMMANTSYLKDSSPPADPDQVKPKKDFRYKLKSFKRRTEQKVLESFGKSPQRKAKETAYDALWDKVSLQEQVWKDLKVLCKRLQDTMQEVGQIGSEISELLVELCKDEDDNEHSEPQVSTLPLLKLQYSLDTISKDTIPRVIENQLQSSVVDPIKDWRDEFPAYESCLQKRDGLARDVDAYERKLVTLEDKAIDRRDPAEIARRKDQLTRAERRFKSFNTVLINHFKEVDAQKYEKGQIIGDGVLQALRLWHETCSQLLPPTHTFDAIRNTPMKKEPSETSSDGGRSSLPTPPIHVQVNAGLSLDSGMTG</sequence>
<dbReference type="EMBL" id="CP151502">
    <property type="protein sequence ID" value="WZN59969.1"/>
    <property type="molecule type" value="Genomic_DNA"/>
</dbReference>
<evidence type="ECO:0000313" key="4">
    <source>
        <dbReference type="EMBL" id="WZN59969.1"/>
    </source>
</evidence>
<accession>A0AAX4P1C8</accession>
<name>A0AAX4P1C8_9CHLO</name>
<reference evidence="4 5" key="1">
    <citation type="submission" date="2024-03" db="EMBL/GenBank/DDBJ databases">
        <title>Complete genome sequence of the green alga Chloropicon roscoffensis RCC1871.</title>
        <authorList>
            <person name="Lemieux C."/>
            <person name="Pombert J.-F."/>
            <person name="Otis C."/>
            <person name="Turmel M."/>
        </authorList>
    </citation>
    <scope>NUCLEOTIDE SEQUENCE [LARGE SCALE GENOMIC DNA]</scope>
    <source>
        <strain evidence="4 5">RCC1871</strain>
    </source>
</reference>
<organism evidence="4 5">
    <name type="scientific">Chloropicon roscoffensis</name>
    <dbReference type="NCBI Taxonomy" id="1461544"/>
    <lineage>
        <taxon>Eukaryota</taxon>
        <taxon>Viridiplantae</taxon>
        <taxon>Chlorophyta</taxon>
        <taxon>Chloropicophyceae</taxon>
        <taxon>Chloropicales</taxon>
        <taxon>Chloropicaceae</taxon>
        <taxon>Chloropicon</taxon>
    </lineage>
</organism>
<proteinExistence type="predicted"/>
<dbReference type="CDD" id="cd07307">
    <property type="entry name" value="BAR"/>
    <property type="match status" value="1"/>
</dbReference>
<comment type="subcellular location">
    <subcellularLocation>
        <location evidence="1">Cytoplasm</location>
    </subcellularLocation>
</comment>
<gene>
    <name evidence="4" type="ORF">HKI87_02g14970</name>
</gene>
<dbReference type="InterPro" id="IPR046982">
    <property type="entry name" value="BIN3/RVS161-like"/>
</dbReference>
<dbReference type="InterPro" id="IPR027267">
    <property type="entry name" value="AH/BAR_dom_sf"/>
</dbReference>
<feature type="region of interest" description="Disordered" evidence="3">
    <location>
        <begin position="361"/>
        <end position="404"/>
    </location>
</feature>